<dbReference type="PANTHER" id="PTHR24349">
    <property type="entry name" value="SERINE/THREONINE-PROTEIN KINASE"/>
    <property type="match status" value="1"/>
</dbReference>
<dbReference type="GO" id="GO:0004674">
    <property type="term" value="F:protein serine/threonine kinase activity"/>
    <property type="evidence" value="ECO:0007669"/>
    <property type="project" value="UniProtKB-KW"/>
</dbReference>
<sequence>MGCTSSKSAGAGAAVHFSSPAKRSSSSDPVNASSAKLGVEGTKHIDVKRAVSTTTACTVSTGGSSPYGSGGFGGCCADTHRSDLSTSHHEEEGSEHEHEDRGPDSARVEVDNRRESLDINEVFRQTAAAEEDGHEIKSSSLDEVAAHSEEFLHIDTLHDKTIEQVYSGVRDGPVLGEGVCGIVRRITHRSTRESFALKRLDLSNVRTDDELRRLREEIFIMCQLDHPNIVRLEEVYENPNEIFLVGELLDGGELFDRLDEQPDYHYTEAECARLIMQMLCAVRYIHSKGIVHRDLKLENFLFASRRPDAPLKMIDFGLSKHFNIGDTQCEVVGTPYTVAPEVVRGRYDERCDVWGVGVLAFFLLSGDPPFGGCGGPEPLHEVRENILAGRYEFKPRDIWEEISDDAKDFIRTLLVTDPSRRPTGNQAQCLKWLVNWERGRMERGHSASKLNVVHAIKKSRSGDCLHSHLGNLGIINFGEEAHRDSARM</sequence>
<proteinExistence type="predicted"/>
<dbReference type="InterPro" id="IPR011009">
    <property type="entry name" value="Kinase-like_dom_sf"/>
</dbReference>
<dbReference type="InterPro" id="IPR000719">
    <property type="entry name" value="Prot_kinase_dom"/>
</dbReference>
<keyword evidence="2" id="KW-0808">Transferase</keyword>
<reference evidence="9" key="1">
    <citation type="submission" date="2021-01" db="EMBL/GenBank/DDBJ databases">
        <authorList>
            <person name="Corre E."/>
            <person name="Pelletier E."/>
            <person name="Niang G."/>
            <person name="Scheremetjew M."/>
            <person name="Finn R."/>
            <person name="Kale V."/>
            <person name="Holt S."/>
            <person name="Cochrane G."/>
            <person name="Meng A."/>
            <person name="Brown T."/>
            <person name="Cohen L."/>
        </authorList>
    </citation>
    <scope>NUCLEOTIDE SEQUENCE</scope>
    <source>
        <strain evidence="9">Isolate 1302-5</strain>
    </source>
</reference>
<evidence type="ECO:0000256" key="5">
    <source>
        <dbReference type="ARBA" id="ARBA00022840"/>
    </source>
</evidence>
<accession>A0A6U6KNH0</accession>
<dbReference type="Gene3D" id="1.10.510.10">
    <property type="entry name" value="Transferase(Phosphotransferase) domain 1"/>
    <property type="match status" value="1"/>
</dbReference>
<evidence type="ECO:0000256" key="2">
    <source>
        <dbReference type="ARBA" id="ARBA00022679"/>
    </source>
</evidence>
<dbReference type="Pfam" id="PF00069">
    <property type="entry name" value="Pkinase"/>
    <property type="match status" value="1"/>
</dbReference>
<keyword evidence="3" id="KW-0547">Nucleotide-binding</keyword>
<dbReference type="PROSITE" id="PS50011">
    <property type="entry name" value="PROTEIN_KINASE_DOM"/>
    <property type="match status" value="1"/>
</dbReference>
<dbReference type="CDD" id="cd05117">
    <property type="entry name" value="STKc_CAMK"/>
    <property type="match status" value="1"/>
</dbReference>
<dbReference type="InterPro" id="IPR050205">
    <property type="entry name" value="CDPK_Ser/Thr_kinases"/>
</dbReference>
<evidence type="ECO:0000256" key="3">
    <source>
        <dbReference type="ARBA" id="ARBA00022741"/>
    </source>
</evidence>
<dbReference type="InterPro" id="IPR008271">
    <property type="entry name" value="Ser/Thr_kinase_AS"/>
</dbReference>
<organism evidence="9">
    <name type="scientific">Odontella aurita</name>
    <dbReference type="NCBI Taxonomy" id="265563"/>
    <lineage>
        <taxon>Eukaryota</taxon>
        <taxon>Sar</taxon>
        <taxon>Stramenopiles</taxon>
        <taxon>Ochrophyta</taxon>
        <taxon>Bacillariophyta</taxon>
        <taxon>Mediophyceae</taxon>
        <taxon>Biddulphiophycidae</taxon>
        <taxon>Eupodiscales</taxon>
        <taxon>Odontellaceae</taxon>
        <taxon>Odontella</taxon>
    </lineage>
</organism>
<dbReference type="Gene3D" id="3.30.200.20">
    <property type="entry name" value="Phosphorylase Kinase, domain 1"/>
    <property type="match status" value="1"/>
</dbReference>
<dbReference type="SMART" id="SM00220">
    <property type="entry name" value="S_TKc"/>
    <property type="match status" value="1"/>
</dbReference>
<name>A0A6U6KNH0_9STRA</name>
<dbReference type="PROSITE" id="PS00108">
    <property type="entry name" value="PROTEIN_KINASE_ST"/>
    <property type="match status" value="1"/>
</dbReference>
<dbReference type="GO" id="GO:0005524">
    <property type="term" value="F:ATP binding"/>
    <property type="evidence" value="ECO:0007669"/>
    <property type="project" value="UniProtKB-KW"/>
</dbReference>
<evidence type="ECO:0000256" key="6">
    <source>
        <dbReference type="SAM" id="MobiDB-lite"/>
    </source>
</evidence>
<evidence type="ECO:0000256" key="1">
    <source>
        <dbReference type="ARBA" id="ARBA00022527"/>
    </source>
</evidence>
<dbReference type="SUPFAM" id="SSF56112">
    <property type="entry name" value="Protein kinase-like (PK-like)"/>
    <property type="match status" value="1"/>
</dbReference>
<dbReference type="AlphaFoldDB" id="A0A6U6KNH0"/>
<protein>
    <recommendedName>
        <fullName evidence="7">Protein kinase domain-containing protein</fullName>
    </recommendedName>
</protein>
<feature type="domain" description="Protein kinase" evidence="7">
    <location>
        <begin position="169"/>
        <end position="433"/>
    </location>
</feature>
<evidence type="ECO:0000259" key="7">
    <source>
        <dbReference type="PROSITE" id="PS50011"/>
    </source>
</evidence>
<gene>
    <name evidence="8" type="ORF">OAUR00152_LOCUS39345</name>
    <name evidence="9" type="ORF">OAUR00152_LOCUS39346</name>
</gene>
<feature type="compositionally biased region" description="Low complexity" evidence="6">
    <location>
        <begin position="18"/>
        <end position="34"/>
    </location>
</feature>
<keyword evidence="4" id="KW-0418">Kinase</keyword>
<keyword evidence="5" id="KW-0067">ATP-binding</keyword>
<keyword evidence="1" id="KW-0723">Serine/threonine-protein kinase</keyword>
<feature type="region of interest" description="Disordered" evidence="6">
    <location>
        <begin position="1"/>
        <end position="41"/>
    </location>
</feature>
<evidence type="ECO:0000313" key="8">
    <source>
        <dbReference type="EMBL" id="CAE2284115.1"/>
    </source>
</evidence>
<evidence type="ECO:0000313" key="9">
    <source>
        <dbReference type="EMBL" id="CAE2284117.1"/>
    </source>
</evidence>
<dbReference type="EMBL" id="HBKQ01057602">
    <property type="protein sequence ID" value="CAE2284117.1"/>
    <property type="molecule type" value="Transcribed_RNA"/>
</dbReference>
<evidence type="ECO:0000256" key="4">
    <source>
        <dbReference type="ARBA" id="ARBA00022777"/>
    </source>
</evidence>
<dbReference type="EMBL" id="HBKQ01057601">
    <property type="protein sequence ID" value="CAE2284115.1"/>
    <property type="molecule type" value="Transcribed_RNA"/>
</dbReference>
<feature type="region of interest" description="Disordered" evidence="6">
    <location>
        <begin position="82"/>
        <end position="108"/>
    </location>
</feature>